<keyword evidence="2" id="KW-1185">Reference proteome</keyword>
<proteinExistence type="predicted"/>
<dbReference type="InterPro" id="IPR036188">
    <property type="entry name" value="FAD/NAD-bd_sf"/>
</dbReference>
<dbReference type="Gene3D" id="3.50.50.60">
    <property type="entry name" value="FAD/NAD(P)-binding domain"/>
    <property type="match status" value="1"/>
</dbReference>
<gene>
    <name evidence="1" type="ORF">CHS0354_011966</name>
</gene>
<accession>A0AAE0WCB5</accession>
<dbReference type="Pfam" id="PF13738">
    <property type="entry name" value="Pyr_redox_3"/>
    <property type="match status" value="1"/>
</dbReference>
<sequence>MKQEEKMSAAKEIIHKSNSIHTEVIIVGNGPSAICLSFLLSGHRPYYNGLPHPNSYLYNKLRKLGKSESILDQNLEYLCEGLEGRSHNPVAVLFDALCHPDADLGADNPSVLSWREESQYDIPHVVLGKTKPGGAWQMMDGGMQTLSLGGWMELPSMSFQDWLSEHRRSNDGVEPCMNRATMTDVRNYYTHFVQKNKLQKNFYDYHTVTSIQKVSYAQQGTDNTNGEMGQFCSNSAKNHQYVWEVRGYKLSYHGNGECKEPLQEEFCMTAPNVVLASGTFDIPNRLGVPGENCSNVVHSLHELESVLNEKKVSANSDPVLVVGAGLSAADAILMALQNDIPVIHAFRRGPNDSNLILRKLPQNMYPEYHQVYLMMKGLEKNPLYKPFSRYQVKEFGKDKVMLCSETKEDNEIISLNYSYAAILIGSRPDLSYLTQYGRNLGVVRKRPIESKHNPIDIDPFSYQCMSELGLYALGPLVGDNFVRFAIGGGLGITNYLLNKKRNLIM</sequence>
<evidence type="ECO:0008006" key="3">
    <source>
        <dbReference type="Google" id="ProtNLM"/>
    </source>
</evidence>
<reference evidence="1" key="3">
    <citation type="submission" date="2023-05" db="EMBL/GenBank/DDBJ databases">
        <authorList>
            <person name="Smith C.H."/>
        </authorList>
    </citation>
    <scope>NUCLEOTIDE SEQUENCE</scope>
    <source>
        <strain evidence="1">CHS0354</strain>
        <tissue evidence="1">Mantle</tissue>
    </source>
</reference>
<dbReference type="PANTHER" id="PTHR15192">
    <property type="entry name" value="PROTEIN CBG05349"/>
    <property type="match status" value="1"/>
</dbReference>
<dbReference type="Proteomes" id="UP001195483">
    <property type="component" value="Unassembled WGS sequence"/>
</dbReference>
<dbReference type="InterPro" id="IPR029731">
    <property type="entry name" value="OSGIN1/2"/>
</dbReference>
<organism evidence="1 2">
    <name type="scientific">Potamilus streckersoni</name>
    <dbReference type="NCBI Taxonomy" id="2493646"/>
    <lineage>
        <taxon>Eukaryota</taxon>
        <taxon>Metazoa</taxon>
        <taxon>Spiralia</taxon>
        <taxon>Lophotrochozoa</taxon>
        <taxon>Mollusca</taxon>
        <taxon>Bivalvia</taxon>
        <taxon>Autobranchia</taxon>
        <taxon>Heteroconchia</taxon>
        <taxon>Palaeoheterodonta</taxon>
        <taxon>Unionida</taxon>
        <taxon>Unionoidea</taxon>
        <taxon>Unionidae</taxon>
        <taxon>Ambleminae</taxon>
        <taxon>Lampsilini</taxon>
        <taxon>Potamilus</taxon>
    </lineage>
</organism>
<name>A0AAE0WCB5_9BIVA</name>
<dbReference type="SUPFAM" id="SSF51905">
    <property type="entry name" value="FAD/NAD(P)-binding domain"/>
    <property type="match status" value="1"/>
</dbReference>
<reference evidence="1" key="1">
    <citation type="journal article" date="2021" name="Genome Biol. Evol.">
        <title>A High-Quality Reference Genome for a Parasitic Bivalve with Doubly Uniparental Inheritance (Bivalvia: Unionida).</title>
        <authorList>
            <person name="Smith C.H."/>
        </authorList>
    </citation>
    <scope>NUCLEOTIDE SEQUENCE</scope>
    <source>
        <strain evidence="1">CHS0354</strain>
    </source>
</reference>
<reference evidence="1" key="2">
    <citation type="journal article" date="2021" name="Genome Biol. Evol.">
        <title>Developing a high-quality reference genome for a parasitic bivalve with doubly uniparental inheritance (Bivalvia: Unionida).</title>
        <authorList>
            <person name="Smith C.H."/>
        </authorList>
    </citation>
    <scope>NUCLEOTIDE SEQUENCE</scope>
    <source>
        <strain evidence="1">CHS0354</strain>
        <tissue evidence="1">Mantle</tissue>
    </source>
</reference>
<dbReference type="EMBL" id="JAEAOA010000736">
    <property type="protein sequence ID" value="KAK3609391.1"/>
    <property type="molecule type" value="Genomic_DNA"/>
</dbReference>
<dbReference type="PANTHER" id="PTHR15192:SF8">
    <property type="entry name" value="FAD_NAD(P)-BINDING DOMAIN-CONTAINING PROTEIN"/>
    <property type="match status" value="1"/>
</dbReference>
<dbReference type="AlphaFoldDB" id="A0AAE0WCB5"/>
<comment type="caution">
    <text evidence="1">The sequence shown here is derived from an EMBL/GenBank/DDBJ whole genome shotgun (WGS) entry which is preliminary data.</text>
</comment>
<evidence type="ECO:0000313" key="1">
    <source>
        <dbReference type="EMBL" id="KAK3609391.1"/>
    </source>
</evidence>
<evidence type="ECO:0000313" key="2">
    <source>
        <dbReference type="Proteomes" id="UP001195483"/>
    </source>
</evidence>
<protein>
    <recommendedName>
        <fullName evidence="3">Oxidative stress-induced growth inhibitor 2</fullName>
    </recommendedName>
</protein>